<comment type="caution">
    <text evidence="2">The sequence shown here is derived from an EMBL/GenBank/DDBJ whole genome shotgun (WGS) entry which is preliminary data.</text>
</comment>
<proteinExistence type="predicted"/>
<dbReference type="AlphaFoldDB" id="A0AAV3P7B1"/>
<feature type="region of interest" description="Disordered" evidence="1">
    <location>
        <begin position="1"/>
        <end position="36"/>
    </location>
</feature>
<dbReference type="Proteomes" id="UP001454036">
    <property type="component" value="Unassembled WGS sequence"/>
</dbReference>
<name>A0AAV3P7B1_LITER</name>
<protein>
    <recommendedName>
        <fullName evidence="4">DUF4283 domain-containing protein</fullName>
    </recommendedName>
</protein>
<sequence>MATTSKQIRAHGSTNRTSVGEKQDVRPNGGGITAPNFVEKTKMKNQVPRFNLTYVKPSTVDGKLVVRVPQSLTVEGHGNQKPVNLLPIWVQFPHLSLDLWKEETLSMLASQLGKPLFADRLTLDMSRLSFTQVCAKVNVESELFDEIVVEYANKVTTVQRVVYEWVPQGCKKYKIFGHVEQGKMCEDVECKGKESEGKKVDDNVQVEDVCVDGKGEVETGEEEWQTKPIRKGREAPFQTPLVTPVNLVVINNVGSRYLMLNSVEEGLDDDSSQHTNEEEGENMVLMFRFLIKRKEIVKARILRRRGGDPIRINGYSLLEHQGIKQSLEAKANKKIEE</sequence>
<feature type="compositionally biased region" description="Polar residues" evidence="1">
    <location>
        <begin position="1"/>
        <end position="18"/>
    </location>
</feature>
<gene>
    <name evidence="2" type="ORF">LIER_36401</name>
</gene>
<dbReference type="PANTHER" id="PTHR31286:SF165">
    <property type="entry name" value="DUF4283 DOMAIN-CONTAINING PROTEIN"/>
    <property type="match status" value="1"/>
</dbReference>
<evidence type="ECO:0008006" key="4">
    <source>
        <dbReference type="Google" id="ProtNLM"/>
    </source>
</evidence>
<accession>A0AAV3P7B1</accession>
<organism evidence="2 3">
    <name type="scientific">Lithospermum erythrorhizon</name>
    <name type="common">Purple gromwell</name>
    <name type="synonym">Lithospermum officinale var. erythrorhizon</name>
    <dbReference type="NCBI Taxonomy" id="34254"/>
    <lineage>
        <taxon>Eukaryota</taxon>
        <taxon>Viridiplantae</taxon>
        <taxon>Streptophyta</taxon>
        <taxon>Embryophyta</taxon>
        <taxon>Tracheophyta</taxon>
        <taxon>Spermatophyta</taxon>
        <taxon>Magnoliopsida</taxon>
        <taxon>eudicotyledons</taxon>
        <taxon>Gunneridae</taxon>
        <taxon>Pentapetalae</taxon>
        <taxon>asterids</taxon>
        <taxon>lamiids</taxon>
        <taxon>Boraginales</taxon>
        <taxon>Boraginaceae</taxon>
        <taxon>Boraginoideae</taxon>
        <taxon>Lithospermeae</taxon>
        <taxon>Lithospermum</taxon>
    </lineage>
</organism>
<dbReference type="EMBL" id="BAABME010016654">
    <property type="protein sequence ID" value="GAA0146876.1"/>
    <property type="molecule type" value="Genomic_DNA"/>
</dbReference>
<evidence type="ECO:0000256" key="1">
    <source>
        <dbReference type="SAM" id="MobiDB-lite"/>
    </source>
</evidence>
<dbReference type="PANTHER" id="PTHR31286">
    <property type="entry name" value="GLYCINE-RICH CELL WALL STRUCTURAL PROTEIN 1.8-LIKE"/>
    <property type="match status" value="1"/>
</dbReference>
<evidence type="ECO:0000313" key="3">
    <source>
        <dbReference type="Proteomes" id="UP001454036"/>
    </source>
</evidence>
<dbReference type="InterPro" id="IPR040256">
    <property type="entry name" value="At4g02000-like"/>
</dbReference>
<keyword evidence="3" id="KW-1185">Reference proteome</keyword>
<evidence type="ECO:0000313" key="2">
    <source>
        <dbReference type="EMBL" id="GAA0146876.1"/>
    </source>
</evidence>
<reference evidence="2 3" key="1">
    <citation type="submission" date="2024-01" db="EMBL/GenBank/DDBJ databases">
        <title>The complete chloroplast genome sequence of Lithospermum erythrorhizon: insights into the phylogenetic relationship among Boraginaceae species and the maternal lineages of purple gromwells.</title>
        <authorList>
            <person name="Okada T."/>
            <person name="Watanabe K."/>
        </authorList>
    </citation>
    <scope>NUCLEOTIDE SEQUENCE [LARGE SCALE GENOMIC DNA]</scope>
</reference>